<accession>A0A0E9Q0W8</accession>
<reference evidence="1" key="2">
    <citation type="journal article" date="2015" name="Fish Shellfish Immunol.">
        <title>Early steps in the European eel (Anguilla anguilla)-Vibrio vulnificus interaction in the gills: Role of the RtxA13 toxin.</title>
        <authorList>
            <person name="Callol A."/>
            <person name="Pajuelo D."/>
            <person name="Ebbesson L."/>
            <person name="Teles M."/>
            <person name="MacKenzie S."/>
            <person name="Amaro C."/>
        </authorList>
    </citation>
    <scope>NUCLEOTIDE SEQUENCE</scope>
</reference>
<sequence>MIIKEDDNQREKFQKECFKRTLAIKRKMTTSTSMISKETLIARISLQQLCK</sequence>
<dbReference type="AlphaFoldDB" id="A0A0E9Q0W8"/>
<reference evidence="1" key="1">
    <citation type="submission" date="2014-11" db="EMBL/GenBank/DDBJ databases">
        <authorList>
            <person name="Amaro Gonzalez C."/>
        </authorList>
    </citation>
    <scope>NUCLEOTIDE SEQUENCE</scope>
</reference>
<dbReference type="EMBL" id="GBXM01098193">
    <property type="protein sequence ID" value="JAH10384.1"/>
    <property type="molecule type" value="Transcribed_RNA"/>
</dbReference>
<organism evidence="1">
    <name type="scientific">Anguilla anguilla</name>
    <name type="common">European freshwater eel</name>
    <name type="synonym">Muraena anguilla</name>
    <dbReference type="NCBI Taxonomy" id="7936"/>
    <lineage>
        <taxon>Eukaryota</taxon>
        <taxon>Metazoa</taxon>
        <taxon>Chordata</taxon>
        <taxon>Craniata</taxon>
        <taxon>Vertebrata</taxon>
        <taxon>Euteleostomi</taxon>
        <taxon>Actinopterygii</taxon>
        <taxon>Neopterygii</taxon>
        <taxon>Teleostei</taxon>
        <taxon>Anguilliformes</taxon>
        <taxon>Anguillidae</taxon>
        <taxon>Anguilla</taxon>
    </lineage>
</organism>
<proteinExistence type="predicted"/>
<name>A0A0E9Q0W8_ANGAN</name>
<evidence type="ECO:0000313" key="1">
    <source>
        <dbReference type="EMBL" id="JAH10384.1"/>
    </source>
</evidence>
<protein>
    <submittedName>
        <fullName evidence="1">Uncharacterized protein</fullName>
    </submittedName>
</protein>